<feature type="compositionally biased region" description="Low complexity" evidence="7">
    <location>
        <begin position="1205"/>
        <end position="1229"/>
    </location>
</feature>
<proteinExistence type="inferred from homology"/>
<comment type="similarity">
    <text evidence="1">Belongs to the protein kinase superfamily. CAMK Ser/Thr protein kinase family. NIM1 subfamily.</text>
</comment>
<keyword evidence="3" id="KW-0808">Transferase</keyword>
<dbReference type="PANTHER" id="PTHR24346:SF82">
    <property type="entry name" value="KP78A-RELATED"/>
    <property type="match status" value="1"/>
</dbReference>
<feature type="compositionally biased region" description="Low complexity" evidence="7">
    <location>
        <begin position="1264"/>
        <end position="1276"/>
    </location>
</feature>
<evidence type="ECO:0000256" key="7">
    <source>
        <dbReference type="SAM" id="MobiDB-lite"/>
    </source>
</evidence>
<feature type="compositionally biased region" description="Polar residues" evidence="7">
    <location>
        <begin position="80"/>
        <end position="93"/>
    </location>
</feature>
<evidence type="ECO:0000256" key="4">
    <source>
        <dbReference type="ARBA" id="ARBA00022741"/>
    </source>
</evidence>
<dbReference type="GO" id="GO:0000226">
    <property type="term" value="P:microtubule cytoskeleton organization"/>
    <property type="evidence" value="ECO:0007669"/>
    <property type="project" value="TreeGrafter"/>
</dbReference>
<feature type="compositionally biased region" description="Polar residues" evidence="7">
    <location>
        <begin position="1297"/>
        <end position="1318"/>
    </location>
</feature>
<dbReference type="Pfam" id="PF00069">
    <property type="entry name" value="Pkinase"/>
    <property type="match status" value="2"/>
</dbReference>
<feature type="region of interest" description="Disordered" evidence="7">
    <location>
        <begin position="508"/>
        <end position="538"/>
    </location>
</feature>
<feature type="region of interest" description="Disordered" evidence="7">
    <location>
        <begin position="132"/>
        <end position="151"/>
    </location>
</feature>
<dbReference type="InterPro" id="IPR008271">
    <property type="entry name" value="Ser/Thr_kinase_AS"/>
</dbReference>
<feature type="compositionally biased region" description="Low complexity" evidence="7">
    <location>
        <begin position="516"/>
        <end position="534"/>
    </location>
</feature>
<feature type="region of interest" description="Disordered" evidence="7">
    <location>
        <begin position="987"/>
        <end position="1008"/>
    </location>
</feature>
<keyword evidence="6" id="KW-0067">ATP-binding</keyword>
<feature type="region of interest" description="Disordered" evidence="7">
    <location>
        <begin position="1023"/>
        <end position="1094"/>
    </location>
</feature>
<sequence>MRSIFANNKNSSNSKEGRTSTDGSGISRQRFSPSAYDESAIFDMSEDESDTRNEVVTQDYADSPSRRPDHLRNRVLGSALNASPMSASVTSSPFGPAKGSPLPQRPPNPHMRASWLTDSFVLSRRQSIAESLNGSIKSGTSDRGRPEDSFIEGNAPLVEIFQYGDRLGPGLMHDGHPIKIAHTSEGFRAQDHDDSGSQLEVLRKLGEGSYAVVYLVREIISLPPSAQSKEQQQHSLSESHNDQQADDLDQYSRTLRASESHPNPDSPWASPYPPIRTSTSAKPTGRKFALKCLCKRHLDDNHLEIQRLEATIHQSIGFHPNIVTLYRVYETPDWLFLVLEYCPGQDLYFWLERSQDTAGGLTPAASIYRGDVSSVFSSPSRGLSPKPLPSLHSNEPWDMDEDLENTPPNPSLLASTSNLSLLSRRRLRLVSRMFRQMCDAVQFCHDQGISHRDLKPENFIVEDRRWFFDWEEEEDAYDNDGATQDGPQDNRLSVNLLAATPTTASVFDATRRLRSPDSGPNRPSPSRSVSSANRGQTSSLQGKVVVKLTDFGLATADTQCRDFDCGSKPYMAYECANDDAPYYDAKQADIWSLGVCLLNLIFHRSPFKEPNAQRCESFASFCYDPVKFLTEAFEGLTRDAADFLAQNVFCEINSSKYPTRRRIEAKAFADWVENLPEHMGLGSSDTSRVLTKGPDHSITSPLSHSRAGSFSPYLPLSFEALGLHETVPVEPLPENLEDVELPEELGDSTYIQTRESDRSVVDQTLQSANGGSDGDATVALSKSNSDEIVSASSSGAALDAEKVVEGEADEEDREHSGIGAEGENDADGDTTQRKPRRRKRGARKGRSKKDGNSEPATEAENGTGPVTDGSERDLVIDQLAAASQQLARDISKMRNAGTLLQPSSMSVSDQSSGQTTAVPTTPLDGSIYGIGGPAFLLSNGSAQSLRQENGMPYPPVLTVNTNGLPISTQIMAEQLAQLRGSPLDPFAPSRRQLSATDPGGMSFGDHAIRDAHDNEPMEVMHTADEPAHGRRPLNPGLTQPTSWRERSHVGSSLSSGSNSNSTMSSNSYASDTASLQSAASAPAGFPGPRHRPADLKMNDKVVDVSYLAAIFNGGKDGSGVRSGVVGGAHGANGLMGQANIHTNARASPQTASAPAMHIQPMPSALLRSAAGASSSYAPSTNNAGISSSSARVVQGLNGRILAMPTSSSASSTHTTSSGGSSGSNSLAGARPQWRDHGGGSAGLYSSQTSSTNSAIYQPKKHQHQQQQPYLQSQPQEPLHHNHNQPSQLRSDGHPVYNNHQSAPQHHGQKGTSSWTGNYPDSKAGNGGAAAKGTVSGGAHVPSASGGNAGVNGRSNAAAAMAALSYASGHTNHANGHGPIKNGGPAFLNADVAKTWRRG</sequence>
<feature type="domain" description="Protein kinase" evidence="8">
    <location>
        <begin position="199"/>
        <end position="681"/>
    </location>
</feature>
<dbReference type="GO" id="GO:0005524">
    <property type="term" value="F:ATP binding"/>
    <property type="evidence" value="ECO:0007669"/>
    <property type="project" value="UniProtKB-KW"/>
</dbReference>
<evidence type="ECO:0000256" key="1">
    <source>
        <dbReference type="ARBA" id="ARBA00010791"/>
    </source>
</evidence>
<reference evidence="9" key="1">
    <citation type="journal article" date="2023" name="PhytoFront">
        <title>Draft Genome Resources of Seven Strains of Tilletia horrida, Causal Agent of Kernel Smut of Rice.</title>
        <authorList>
            <person name="Khanal S."/>
            <person name="Antony Babu S."/>
            <person name="Zhou X.G."/>
        </authorList>
    </citation>
    <scope>NUCLEOTIDE SEQUENCE</scope>
    <source>
        <strain evidence="9">TX6</strain>
    </source>
</reference>
<feature type="region of interest" description="Disordered" evidence="7">
    <location>
        <begin position="225"/>
        <end position="282"/>
    </location>
</feature>
<feature type="compositionally biased region" description="Basic residues" evidence="7">
    <location>
        <begin position="833"/>
        <end position="847"/>
    </location>
</feature>
<dbReference type="SUPFAM" id="SSF56112">
    <property type="entry name" value="Protein kinase-like (PK-like)"/>
    <property type="match status" value="1"/>
</dbReference>
<dbReference type="PROSITE" id="PS00108">
    <property type="entry name" value="PROTEIN_KINASE_ST"/>
    <property type="match status" value="1"/>
</dbReference>
<gene>
    <name evidence="9" type="ORF">OC846_002365</name>
</gene>
<dbReference type="PROSITE" id="PS50011">
    <property type="entry name" value="PROTEIN_KINASE_DOM"/>
    <property type="match status" value="1"/>
</dbReference>
<dbReference type="GO" id="GO:0035556">
    <property type="term" value="P:intracellular signal transduction"/>
    <property type="evidence" value="ECO:0007669"/>
    <property type="project" value="TreeGrafter"/>
</dbReference>
<feature type="compositionally biased region" description="Low complexity" evidence="7">
    <location>
        <begin position="1051"/>
        <end position="1070"/>
    </location>
</feature>
<feature type="compositionally biased region" description="Low complexity" evidence="7">
    <location>
        <begin position="1077"/>
        <end position="1087"/>
    </location>
</feature>
<evidence type="ECO:0000259" key="8">
    <source>
        <dbReference type="PROSITE" id="PS50011"/>
    </source>
</evidence>
<dbReference type="EMBL" id="JAPDMZ010000045">
    <property type="protein sequence ID" value="KAK0553834.1"/>
    <property type="molecule type" value="Genomic_DNA"/>
</dbReference>
<dbReference type="SMART" id="SM00220">
    <property type="entry name" value="S_TKc"/>
    <property type="match status" value="1"/>
</dbReference>
<evidence type="ECO:0000256" key="3">
    <source>
        <dbReference type="ARBA" id="ARBA00022679"/>
    </source>
</evidence>
<name>A0AAN6GS29_9BASI</name>
<evidence type="ECO:0000256" key="5">
    <source>
        <dbReference type="ARBA" id="ARBA00022777"/>
    </source>
</evidence>
<dbReference type="GO" id="GO:0004674">
    <property type="term" value="F:protein serine/threonine kinase activity"/>
    <property type="evidence" value="ECO:0007669"/>
    <property type="project" value="UniProtKB-KW"/>
</dbReference>
<keyword evidence="4" id="KW-0547">Nucleotide-binding</keyword>
<evidence type="ECO:0000256" key="2">
    <source>
        <dbReference type="ARBA" id="ARBA00022527"/>
    </source>
</evidence>
<feature type="region of interest" description="Disordered" evidence="7">
    <location>
        <begin position="1"/>
        <end position="112"/>
    </location>
</feature>
<dbReference type="GO" id="GO:0005737">
    <property type="term" value="C:cytoplasm"/>
    <property type="evidence" value="ECO:0007669"/>
    <property type="project" value="TreeGrafter"/>
</dbReference>
<feature type="region of interest" description="Disordered" evidence="7">
    <location>
        <begin position="378"/>
        <end position="414"/>
    </location>
</feature>
<protein>
    <recommendedName>
        <fullName evidence="8">Protein kinase domain-containing protein</fullName>
    </recommendedName>
</protein>
<feature type="compositionally biased region" description="Polar residues" evidence="7">
    <location>
        <begin position="251"/>
        <end position="263"/>
    </location>
</feature>
<dbReference type="InterPro" id="IPR011009">
    <property type="entry name" value="Kinase-like_dom_sf"/>
</dbReference>
<dbReference type="InterPro" id="IPR000719">
    <property type="entry name" value="Prot_kinase_dom"/>
</dbReference>
<keyword evidence="2" id="KW-0723">Serine/threonine-protein kinase</keyword>
<organism evidence="9 10">
    <name type="scientific">Tilletia horrida</name>
    <dbReference type="NCBI Taxonomy" id="155126"/>
    <lineage>
        <taxon>Eukaryota</taxon>
        <taxon>Fungi</taxon>
        <taxon>Dikarya</taxon>
        <taxon>Basidiomycota</taxon>
        <taxon>Ustilaginomycotina</taxon>
        <taxon>Exobasidiomycetes</taxon>
        <taxon>Tilletiales</taxon>
        <taxon>Tilletiaceae</taxon>
        <taxon>Tilletia</taxon>
    </lineage>
</organism>
<evidence type="ECO:0000313" key="10">
    <source>
        <dbReference type="Proteomes" id="UP001176517"/>
    </source>
</evidence>
<keyword evidence="10" id="KW-1185">Reference proteome</keyword>
<feature type="region of interest" description="Disordered" evidence="7">
    <location>
        <begin position="1204"/>
        <end position="1339"/>
    </location>
</feature>
<evidence type="ECO:0000313" key="9">
    <source>
        <dbReference type="EMBL" id="KAK0553834.1"/>
    </source>
</evidence>
<accession>A0AAN6GS29</accession>
<feature type="compositionally biased region" description="Polar residues" evidence="7">
    <location>
        <begin position="225"/>
        <end position="236"/>
    </location>
</feature>
<comment type="caution">
    <text evidence="9">The sequence shown here is derived from an EMBL/GenBank/DDBJ whole genome shotgun (WGS) entry which is preliminary data.</text>
</comment>
<keyword evidence="5" id="KW-0418">Kinase</keyword>
<feature type="compositionally biased region" description="Polar residues" evidence="7">
    <location>
        <begin position="1"/>
        <end position="32"/>
    </location>
</feature>
<evidence type="ECO:0000256" key="6">
    <source>
        <dbReference type="ARBA" id="ARBA00022840"/>
    </source>
</evidence>
<dbReference type="PANTHER" id="PTHR24346">
    <property type="entry name" value="MAP/MICROTUBULE AFFINITY-REGULATING KINASE"/>
    <property type="match status" value="1"/>
</dbReference>
<feature type="region of interest" description="Disordered" evidence="7">
    <location>
        <begin position="790"/>
        <end position="870"/>
    </location>
</feature>
<dbReference type="Gene3D" id="1.10.510.10">
    <property type="entry name" value="Transferase(Phosphotransferase) domain 1"/>
    <property type="match status" value="2"/>
</dbReference>
<dbReference type="Proteomes" id="UP001176517">
    <property type="component" value="Unassembled WGS sequence"/>
</dbReference>
<feature type="compositionally biased region" description="Polar residues" evidence="7">
    <location>
        <begin position="1243"/>
        <end position="1255"/>
    </location>
</feature>